<sequence length="111" mass="11617">MSAGEQMTTEIPPTGLSWARAVVKLDHLRALTTLEARSVLIAGRAEELVVAIPDVAGAGCLTGEMRLQATCSLLLDAGLRESWKAGRLTGPFLEICTTEPASLNAAERGAA</sequence>
<dbReference type="Proteomes" id="UP000003963">
    <property type="component" value="Unassembled WGS sequence"/>
</dbReference>
<proteinExistence type="predicted"/>
<dbReference type="EMBL" id="GG657754">
    <property type="protein sequence ID" value="EFL29365.1"/>
    <property type="molecule type" value="Genomic_DNA"/>
</dbReference>
<accession>D9WL90</accession>
<reference evidence="1 2" key="1">
    <citation type="submission" date="2009-02" db="EMBL/GenBank/DDBJ databases">
        <title>Annotation of Streptomyces hygroscopicus strain ATCC 53653.</title>
        <authorList>
            <consortium name="The Broad Institute Genome Sequencing Platform"/>
            <consortium name="Broad Institute Microbial Sequencing Center"/>
            <person name="Fischbach M."/>
            <person name="Godfrey P."/>
            <person name="Ward D."/>
            <person name="Young S."/>
            <person name="Zeng Q."/>
            <person name="Koehrsen M."/>
            <person name="Alvarado L."/>
            <person name="Berlin A.M."/>
            <person name="Bochicchio J."/>
            <person name="Borenstein D."/>
            <person name="Chapman S.B."/>
            <person name="Chen Z."/>
            <person name="Engels R."/>
            <person name="Freedman E."/>
            <person name="Gellesch M."/>
            <person name="Goldberg J."/>
            <person name="Griggs A."/>
            <person name="Gujja S."/>
            <person name="Heilman E.R."/>
            <person name="Heiman D.I."/>
            <person name="Hepburn T.A."/>
            <person name="Howarth C."/>
            <person name="Jen D."/>
            <person name="Larson L."/>
            <person name="Lewis B."/>
            <person name="Mehta T."/>
            <person name="Park D."/>
            <person name="Pearson M."/>
            <person name="Richards J."/>
            <person name="Roberts A."/>
            <person name="Saif S."/>
            <person name="Shea T.D."/>
            <person name="Shenoy N."/>
            <person name="Sisk P."/>
            <person name="Stolte C."/>
            <person name="Sykes S.N."/>
            <person name="Thomson T."/>
            <person name="Walk T."/>
            <person name="White J."/>
            <person name="Yandava C."/>
            <person name="Straight P."/>
            <person name="Clardy J."/>
            <person name="Hung D."/>
            <person name="Kolter R."/>
            <person name="Mekalanos J."/>
            <person name="Walker S."/>
            <person name="Walsh C.T."/>
            <person name="Wieland-Brown L.C."/>
            <person name="Haas B."/>
            <person name="Nusbaum C."/>
            <person name="Birren B."/>
        </authorList>
    </citation>
    <scope>NUCLEOTIDE SEQUENCE [LARGE SCALE GENOMIC DNA]</scope>
    <source>
        <strain evidence="1 2">ATCC 53653</strain>
    </source>
</reference>
<keyword evidence="2" id="KW-1185">Reference proteome</keyword>
<dbReference type="HOGENOM" id="CLU_2156945_0_0_11"/>
<name>D9WL90_9ACTN</name>
<dbReference type="RefSeq" id="WP_009721162.1">
    <property type="nucleotide sequence ID" value="NZ_GG657754.1"/>
</dbReference>
<organism evidence="1 2">
    <name type="scientific">Streptomyces himastatinicus ATCC 53653</name>
    <dbReference type="NCBI Taxonomy" id="457427"/>
    <lineage>
        <taxon>Bacteria</taxon>
        <taxon>Bacillati</taxon>
        <taxon>Actinomycetota</taxon>
        <taxon>Actinomycetes</taxon>
        <taxon>Kitasatosporales</taxon>
        <taxon>Streptomycetaceae</taxon>
        <taxon>Streptomyces</taxon>
        <taxon>Streptomyces violaceusniger group</taxon>
    </lineage>
</organism>
<protein>
    <submittedName>
        <fullName evidence="1">Uncharacterized protein</fullName>
    </submittedName>
</protein>
<gene>
    <name evidence="1" type="ORF">SSOG_09079</name>
</gene>
<dbReference type="AlphaFoldDB" id="D9WL90"/>
<dbReference type="OrthoDB" id="4243486at2"/>
<evidence type="ECO:0000313" key="1">
    <source>
        <dbReference type="EMBL" id="EFL29365.1"/>
    </source>
</evidence>
<evidence type="ECO:0000313" key="2">
    <source>
        <dbReference type="Proteomes" id="UP000003963"/>
    </source>
</evidence>